<accession>A0A8B7TRX2</accession>
<reference evidence="3" key="1">
    <citation type="submission" date="2025-08" db="UniProtKB">
        <authorList>
            <consortium name="RefSeq"/>
        </authorList>
    </citation>
    <scope>IDENTIFICATION</scope>
    <source>
        <tissue evidence="3">Leukocyte</tissue>
    </source>
</reference>
<dbReference type="Pfam" id="PF11357">
    <property type="entry name" value="Spy1"/>
    <property type="match status" value="1"/>
</dbReference>
<name>A0A8B7TRX2_CASCN</name>
<dbReference type="GO" id="GO:0019901">
    <property type="term" value="F:protein kinase binding"/>
    <property type="evidence" value="ECO:0007669"/>
    <property type="project" value="InterPro"/>
</dbReference>
<sequence length="112" mass="13630">MCPWAERVSLLFFLALDCRCRCSLAVPLTRALISFPRYLANDMEEDNQAPKQDIFYFLYGKNYFQHPLFHKLRYQMMRSMGWRMRVSREECEEIQAYNPDLWVWGRDRTHLP</sequence>
<gene>
    <name evidence="3" type="primary">LOC109679541</name>
</gene>
<dbReference type="OrthoDB" id="9442170at2759"/>
<feature type="signal peptide" evidence="2">
    <location>
        <begin position="1"/>
        <end position="25"/>
    </location>
</feature>
<keyword evidence="2" id="KW-0732">Signal</keyword>
<dbReference type="KEGG" id="ccan:109679541"/>
<organism evidence="3">
    <name type="scientific">Castor canadensis</name>
    <name type="common">American beaver</name>
    <dbReference type="NCBI Taxonomy" id="51338"/>
    <lineage>
        <taxon>Eukaryota</taxon>
        <taxon>Metazoa</taxon>
        <taxon>Chordata</taxon>
        <taxon>Craniata</taxon>
        <taxon>Vertebrata</taxon>
        <taxon>Euteleostomi</taxon>
        <taxon>Mammalia</taxon>
        <taxon>Eutheria</taxon>
        <taxon>Euarchontoglires</taxon>
        <taxon>Glires</taxon>
        <taxon>Rodentia</taxon>
        <taxon>Castorimorpha</taxon>
        <taxon>Castoridae</taxon>
        <taxon>Castor</taxon>
    </lineage>
</organism>
<evidence type="ECO:0000256" key="1">
    <source>
        <dbReference type="ARBA" id="ARBA00010932"/>
    </source>
</evidence>
<evidence type="ECO:0000256" key="2">
    <source>
        <dbReference type="SAM" id="SignalP"/>
    </source>
</evidence>
<evidence type="ECO:0000313" key="3">
    <source>
        <dbReference type="RefSeq" id="XP_020010303.1"/>
    </source>
</evidence>
<protein>
    <submittedName>
        <fullName evidence="3">Speedy protein E4A-like isoform X1</fullName>
    </submittedName>
</protein>
<proteinExistence type="inferred from homology"/>
<dbReference type="InterPro" id="IPR020984">
    <property type="entry name" value="Speedy"/>
</dbReference>
<feature type="chain" id="PRO_5034100059" evidence="2">
    <location>
        <begin position="26"/>
        <end position="112"/>
    </location>
</feature>
<dbReference type="RefSeq" id="XP_020010303.1">
    <property type="nucleotide sequence ID" value="XM_020154714.1"/>
</dbReference>
<dbReference type="PANTHER" id="PTHR31156">
    <property type="entry name" value="WBSCR19-LIKE PROTEIN"/>
    <property type="match status" value="1"/>
</dbReference>
<comment type="similarity">
    <text evidence="1">Belongs to the Speedy/Ringo family.</text>
</comment>
<dbReference type="AlphaFoldDB" id="A0A8B7TRX2"/>
<dbReference type="InterPro" id="IPR057742">
    <property type="entry name" value="Speedy_E"/>
</dbReference>